<reference evidence="1" key="1">
    <citation type="submission" date="2019-03" db="EMBL/GenBank/DDBJ databases">
        <authorList>
            <person name="Mank J."/>
            <person name="Almeida P."/>
        </authorList>
    </citation>
    <scope>NUCLEOTIDE SEQUENCE</scope>
    <source>
        <strain evidence="1">78183</strain>
    </source>
</reference>
<name>A0A6N2M755_SALVM</name>
<gene>
    <name evidence="1" type="ORF">SVIM_LOCUS325231</name>
</gene>
<dbReference type="AlphaFoldDB" id="A0A6N2M755"/>
<organism evidence="1">
    <name type="scientific">Salix viminalis</name>
    <name type="common">Common osier</name>
    <name type="synonym">Basket willow</name>
    <dbReference type="NCBI Taxonomy" id="40686"/>
    <lineage>
        <taxon>Eukaryota</taxon>
        <taxon>Viridiplantae</taxon>
        <taxon>Streptophyta</taxon>
        <taxon>Embryophyta</taxon>
        <taxon>Tracheophyta</taxon>
        <taxon>Spermatophyta</taxon>
        <taxon>Magnoliopsida</taxon>
        <taxon>eudicotyledons</taxon>
        <taxon>Gunneridae</taxon>
        <taxon>Pentapetalae</taxon>
        <taxon>rosids</taxon>
        <taxon>fabids</taxon>
        <taxon>Malpighiales</taxon>
        <taxon>Salicaceae</taxon>
        <taxon>Saliceae</taxon>
        <taxon>Salix</taxon>
    </lineage>
</organism>
<proteinExistence type="predicted"/>
<sequence length="60" mass="6448">MATIGSAGTLLSQCDEVLNFHTSVLLKSAGTGVKGRTALSSEQWTVFFMLVWTAWGNQLS</sequence>
<evidence type="ECO:0000313" key="1">
    <source>
        <dbReference type="EMBL" id="VFU49366.1"/>
    </source>
</evidence>
<protein>
    <submittedName>
        <fullName evidence="1">Uncharacterized protein</fullName>
    </submittedName>
</protein>
<accession>A0A6N2M755</accession>
<dbReference type="EMBL" id="CAADRP010001707">
    <property type="protein sequence ID" value="VFU49366.1"/>
    <property type="molecule type" value="Genomic_DNA"/>
</dbReference>